<dbReference type="PANTHER" id="PTHR22904:SF523">
    <property type="entry name" value="STRESS-INDUCED-PHOSPHOPROTEIN 1"/>
    <property type="match status" value="1"/>
</dbReference>
<dbReference type="InterPro" id="IPR011990">
    <property type="entry name" value="TPR-like_helical_dom_sf"/>
</dbReference>
<dbReference type="Gene3D" id="1.25.40.10">
    <property type="entry name" value="Tetratricopeptide repeat domain"/>
    <property type="match status" value="2"/>
</dbReference>
<protein>
    <submittedName>
        <fullName evidence="4">TPR_REGION domain-containing protein</fullName>
    </submittedName>
</protein>
<keyword evidence="5" id="KW-1185">Reference proteome</keyword>
<dbReference type="InterPro" id="IPR019734">
    <property type="entry name" value="TPR_rpt"/>
</dbReference>
<reference evidence="4" key="2">
    <citation type="submission" date="2022-06" db="UniProtKB">
        <authorList>
            <consortium name="EnsemblMetazoa"/>
        </authorList>
    </citation>
    <scope>IDENTIFICATION</scope>
    <source>
        <strain evidence="4">DF5081</strain>
    </source>
</reference>
<evidence type="ECO:0000313" key="5">
    <source>
        <dbReference type="Proteomes" id="UP000005237"/>
    </source>
</evidence>
<dbReference type="EnsemblMetazoa" id="CJA15112.1">
    <property type="protein sequence ID" value="CJA15112.1"/>
    <property type="gene ID" value="WBGene00134316"/>
</dbReference>
<dbReference type="PROSITE" id="PS50005">
    <property type="entry name" value="TPR"/>
    <property type="match status" value="2"/>
</dbReference>
<dbReference type="PANTHER" id="PTHR22904">
    <property type="entry name" value="TPR REPEAT CONTAINING PROTEIN"/>
    <property type="match status" value="1"/>
</dbReference>
<keyword evidence="2 3" id="KW-0802">TPR repeat</keyword>
<dbReference type="Pfam" id="PF00515">
    <property type="entry name" value="TPR_1"/>
    <property type="match status" value="1"/>
</dbReference>
<organism evidence="4 5">
    <name type="scientific">Caenorhabditis japonica</name>
    <dbReference type="NCBI Taxonomy" id="281687"/>
    <lineage>
        <taxon>Eukaryota</taxon>
        <taxon>Metazoa</taxon>
        <taxon>Ecdysozoa</taxon>
        <taxon>Nematoda</taxon>
        <taxon>Chromadorea</taxon>
        <taxon>Rhabditida</taxon>
        <taxon>Rhabditina</taxon>
        <taxon>Rhabditomorpha</taxon>
        <taxon>Rhabditoidea</taxon>
        <taxon>Rhabditidae</taxon>
        <taxon>Peloderinae</taxon>
        <taxon>Caenorhabditis</taxon>
    </lineage>
</organism>
<evidence type="ECO:0000256" key="1">
    <source>
        <dbReference type="ARBA" id="ARBA00022737"/>
    </source>
</evidence>
<evidence type="ECO:0000256" key="3">
    <source>
        <dbReference type="PROSITE-ProRule" id="PRU00339"/>
    </source>
</evidence>
<evidence type="ECO:0000256" key="2">
    <source>
        <dbReference type="ARBA" id="ARBA00022803"/>
    </source>
</evidence>
<dbReference type="Pfam" id="PF13414">
    <property type="entry name" value="TPR_11"/>
    <property type="match status" value="1"/>
</dbReference>
<dbReference type="FunFam" id="1.25.40.10:FF:000010">
    <property type="entry name" value="Stress-induced phosphoprotein 1"/>
    <property type="match status" value="1"/>
</dbReference>
<name>A0A8R1E040_CAEJA</name>
<proteinExistence type="predicted"/>
<dbReference type="SUPFAM" id="SSF48452">
    <property type="entry name" value="TPR-like"/>
    <property type="match status" value="2"/>
</dbReference>
<dbReference type="Pfam" id="PF13424">
    <property type="entry name" value="TPR_12"/>
    <property type="match status" value="1"/>
</dbReference>
<dbReference type="AlphaFoldDB" id="A0A8R1E040"/>
<accession>A0A8R1E040</accession>
<dbReference type="GO" id="GO:0051879">
    <property type="term" value="F:Hsp90 protein binding"/>
    <property type="evidence" value="ECO:0007669"/>
    <property type="project" value="TreeGrafter"/>
</dbReference>
<dbReference type="Proteomes" id="UP000005237">
    <property type="component" value="Unassembled WGS sequence"/>
</dbReference>
<keyword evidence="1" id="KW-0677">Repeat</keyword>
<feature type="repeat" description="TPR" evidence="3">
    <location>
        <begin position="5"/>
        <end position="38"/>
    </location>
</feature>
<reference evidence="5" key="1">
    <citation type="submission" date="2010-08" db="EMBL/GenBank/DDBJ databases">
        <authorList>
            <consortium name="Caenorhabditis japonica Sequencing Consortium"/>
            <person name="Wilson R.K."/>
        </authorList>
    </citation>
    <scope>NUCLEOTIDE SEQUENCE [LARGE SCALE GENOMIC DNA]</scope>
    <source>
        <strain evidence="5">DF5081</strain>
    </source>
</reference>
<feature type="repeat" description="TPR" evidence="3">
    <location>
        <begin position="140"/>
        <end position="173"/>
    </location>
</feature>
<evidence type="ECO:0000313" key="4">
    <source>
        <dbReference type="EnsemblMetazoa" id="CJA15112.1"/>
    </source>
</evidence>
<dbReference type="SMART" id="SM00028">
    <property type="entry name" value="TPR"/>
    <property type="match status" value="5"/>
</dbReference>
<sequence length="224" mass="25812">MSDAAIAEKDLGNAAYKQKNFEAAHEHYDKAIELDPVNITFYNNKAAVFFEEKKYAECVQFCEKAIEVGRETRADYKLIAKAMSRAGNAFQKQSNLTEAINWFQRSLSEFRDPELVKKVKELEKQQKEAERLAYINPELAQEEKNKGNELFKKGDYPTAMKHYNEAVKRDPDNAILYSNRSACLMKLMEYPRALEDCETCIKKDPKFSEFVITGPSGEGRFETF</sequence>